<evidence type="ECO:0000256" key="8">
    <source>
        <dbReference type="ARBA" id="ARBA00023136"/>
    </source>
</evidence>
<evidence type="ECO:0000256" key="9">
    <source>
        <dbReference type="ARBA" id="ARBA00039733"/>
    </source>
</evidence>
<dbReference type="PROSITE" id="PS00756">
    <property type="entry name" value="SECY_2"/>
    <property type="match status" value="1"/>
</dbReference>
<dbReference type="PRINTS" id="PR00303">
    <property type="entry name" value="SECYTRNLCASE"/>
</dbReference>
<feature type="transmembrane region" description="Helical" evidence="10">
    <location>
        <begin position="262"/>
        <end position="285"/>
    </location>
</feature>
<dbReference type="Proteomes" id="UP000230959">
    <property type="component" value="Unassembled WGS sequence"/>
</dbReference>
<dbReference type="GO" id="GO:0006605">
    <property type="term" value="P:protein targeting"/>
    <property type="evidence" value="ECO:0007669"/>
    <property type="project" value="UniProtKB-UniRule"/>
</dbReference>
<dbReference type="NCBIfam" id="TIGR00967">
    <property type="entry name" value="3a0501s007"/>
    <property type="match status" value="1"/>
</dbReference>
<comment type="subunit">
    <text evidence="10">Component of the Sec protein translocase complex. Heterotrimer consisting of SecY, SecE and SecG subunits. The heterotrimers can form oligomers, although 1 heterotrimer is thought to be able to translocate proteins. Interacts with the ribosome. Interacts with SecDF, and other proteins may be involved. Interacts with SecA.</text>
</comment>
<sequence length="420" mass="45936">MLNRIKIILKDKDLRKKILFVLFALVLFRLGASIPIPGVDQARLEAFMSGNQLFGLLDIFSGGGLSNLSVMMLGVGPYITASIIMQLFTMIFPKLKEIYQEEGEAGRQKFNQYTRLLTLPLAFMQGFGLMALLQSQGILGDLSIFDKLTNIAIMISGTMILLWLGELITEKKVGNGISLIIFAGIVASLPNTIRQLIFTFDPSQIPIYVMFMVASLLIIAGVVFISEAERPVPVSYAKQIRGSKMYGGSSTHIPLRVNQAGVIPIIFAISILLFPQMIAGFLSSINNGAINIISGYINIFMNNLWMYGAAYFILVFFFTYFYTAVTFDPHMISTNLQKGGAFIPGIRPGQPTSDYLSRIIGRITLVGALFLGLIAVLPLGMQAVTGLSTLAIGGTALLIVVSVVLETSKQIEAQVVMKEY</sequence>
<dbReference type="HAMAP" id="MF_01465">
    <property type="entry name" value="SecY"/>
    <property type="match status" value="1"/>
</dbReference>
<evidence type="ECO:0000256" key="4">
    <source>
        <dbReference type="ARBA" id="ARBA00022692"/>
    </source>
</evidence>
<dbReference type="FunFam" id="1.10.3370.10:FF:000001">
    <property type="entry name" value="Preprotein translocase subunit SecY"/>
    <property type="match status" value="1"/>
</dbReference>
<dbReference type="InterPro" id="IPR026593">
    <property type="entry name" value="SecY"/>
</dbReference>
<keyword evidence="7 10" id="KW-0811">Translocation</keyword>
<comment type="caution">
    <text evidence="10">Lacks conserved residue(s) required for the propagation of feature annotation.</text>
</comment>
<feature type="transmembrane region" description="Helical" evidence="10">
    <location>
        <begin position="144"/>
        <end position="164"/>
    </location>
</feature>
<dbReference type="PROSITE" id="PS00755">
    <property type="entry name" value="SECY_1"/>
    <property type="match status" value="1"/>
</dbReference>
<keyword evidence="8 10" id="KW-0472">Membrane</keyword>
<evidence type="ECO:0000313" key="14">
    <source>
        <dbReference type="EMBL" id="PJE73732.1"/>
    </source>
</evidence>
<feature type="transmembrane region" description="Helical" evidence="10">
    <location>
        <begin position="205"/>
        <end position="225"/>
    </location>
</feature>
<evidence type="ECO:0000313" key="15">
    <source>
        <dbReference type="Proteomes" id="UP000230959"/>
    </source>
</evidence>
<dbReference type="GO" id="GO:0065002">
    <property type="term" value="P:intracellular protein transmembrane transport"/>
    <property type="evidence" value="ECO:0007669"/>
    <property type="project" value="UniProtKB-UniRule"/>
</dbReference>
<dbReference type="EMBL" id="PFER01000016">
    <property type="protein sequence ID" value="PJE73732.1"/>
    <property type="molecule type" value="Genomic_DNA"/>
</dbReference>
<name>A0A2M8LAT5_9BACT</name>
<evidence type="ECO:0000256" key="11">
    <source>
        <dbReference type="RuleBase" id="RU000537"/>
    </source>
</evidence>
<accession>A0A2M8LAT5</accession>
<evidence type="ECO:0000256" key="12">
    <source>
        <dbReference type="RuleBase" id="RU003484"/>
    </source>
</evidence>
<keyword evidence="5 10" id="KW-0653">Protein transport</keyword>
<dbReference type="InterPro" id="IPR023201">
    <property type="entry name" value="SecY_dom_sf"/>
</dbReference>
<feature type="transmembrane region" description="Helical" evidence="10">
    <location>
        <begin position="387"/>
        <end position="405"/>
    </location>
</feature>
<comment type="function">
    <text evidence="10 11">The central subunit of the protein translocation channel SecYEG. Consists of two halves formed by TMs 1-5 and 6-10. These two domains form a lateral gate at the front which open onto the bilayer between TMs 2 and 7, and are clamped together by SecE at the back. The channel is closed by both a pore ring composed of hydrophobic SecY resides and a short helix (helix 2A) on the extracellular side of the membrane which forms a plug. The plug probably moves laterally to allow the channel to open. The ring and the pore may move independently.</text>
</comment>
<keyword evidence="6 10" id="KW-1133">Transmembrane helix</keyword>
<keyword evidence="10" id="KW-1003">Cell membrane</keyword>
<gene>
    <name evidence="10" type="primary">secY</name>
    <name evidence="14" type="ORF">COV02_01015</name>
</gene>
<evidence type="ECO:0000256" key="6">
    <source>
        <dbReference type="ARBA" id="ARBA00022989"/>
    </source>
</evidence>
<dbReference type="SUPFAM" id="SSF103491">
    <property type="entry name" value="Preprotein translocase SecY subunit"/>
    <property type="match status" value="1"/>
</dbReference>
<evidence type="ECO:0000256" key="7">
    <source>
        <dbReference type="ARBA" id="ARBA00023010"/>
    </source>
</evidence>
<dbReference type="InterPro" id="IPR030659">
    <property type="entry name" value="SecY_CS"/>
</dbReference>
<proteinExistence type="inferred from homology"/>
<comment type="caution">
    <text evidence="14">The sequence shown here is derived from an EMBL/GenBank/DDBJ whole genome shotgun (WGS) entry which is preliminary data.</text>
</comment>
<dbReference type="PIRSF" id="PIRSF004557">
    <property type="entry name" value="SecY"/>
    <property type="match status" value="1"/>
</dbReference>
<evidence type="ECO:0000256" key="13">
    <source>
        <dbReference type="RuleBase" id="RU004349"/>
    </source>
</evidence>
<evidence type="ECO:0000256" key="1">
    <source>
        <dbReference type="ARBA" id="ARBA00004141"/>
    </source>
</evidence>
<organism evidence="14 15">
    <name type="scientific">Candidatus Terrybacteria bacterium CG10_big_fil_rev_8_21_14_0_10_41_10</name>
    <dbReference type="NCBI Taxonomy" id="1975026"/>
    <lineage>
        <taxon>Bacteria</taxon>
        <taxon>Candidatus Terryibacteriota</taxon>
    </lineage>
</organism>
<evidence type="ECO:0000256" key="10">
    <source>
        <dbReference type="HAMAP-Rule" id="MF_01465"/>
    </source>
</evidence>
<protein>
    <recommendedName>
        <fullName evidence="9 10">Protein translocase subunit SecY</fullName>
    </recommendedName>
</protein>
<dbReference type="InterPro" id="IPR002208">
    <property type="entry name" value="SecY/SEC61-alpha"/>
</dbReference>
<feature type="transmembrane region" description="Helical" evidence="10">
    <location>
        <begin position="113"/>
        <end position="132"/>
    </location>
</feature>
<comment type="subcellular location">
    <subcellularLocation>
        <location evidence="10">Cell membrane</location>
        <topology evidence="10">Multi-pass membrane protein</topology>
    </subcellularLocation>
    <subcellularLocation>
        <location evidence="1 12">Membrane</location>
        <topology evidence="1 12">Multi-pass membrane protein</topology>
    </subcellularLocation>
</comment>
<dbReference type="AlphaFoldDB" id="A0A2M8LAT5"/>
<keyword evidence="4 10" id="KW-0812">Transmembrane</keyword>
<feature type="transmembrane region" description="Helical" evidence="10">
    <location>
        <begin position="70"/>
        <end position="92"/>
    </location>
</feature>
<feature type="transmembrane region" description="Helical" evidence="10">
    <location>
        <begin position="176"/>
        <end position="193"/>
    </location>
</feature>
<dbReference type="PANTHER" id="PTHR10906">
    <property type="entry name" value="SECY/SEC61-ALPHA FAMILY MEMBER"/>
    <property type="match status" value="1"/>
</dbReference>
<dbReference type="Pfam" id="PF00344">
    <property type="entry name" value="SecY"/>
    <property type="match status" value="1"/>
</dbReference>
<evidence type="ECO:0000256" key="2">
    <source>
        <dbReference type="ARBA" id="ARBA00005751"/>
    </source>
</evidence>
<feature type="transmembrane region" description="Helical" evidence="10">
    <location>
        <begin position="305"/>
        <end position="325"/>
    </location>
</feature>
<feature type="transmembrane region" description="Helical" evidence="10">
    <location>
        <begin position="359"/>
        <end position="381"/>
    </location>
</feature>
<dbReference type="GO" id="GO:0043952">
    <property type="term" value="P:protein transport by the Sec complex"/>
    <property type="evidence" value="ECO:0007669"/>
    <property type="project" value="UniProtKB-UniRule"/>
</dbReference>
<evidence type="ECO:0000256" key="3">
    <source>
        <dbReference type="ARBA" id="ARBA00022448"/>
    </source>
</evidence>
<comment type="similarity">
    <text evidence="2 10 13">Belongs to the SecY/SEC61-alpha family.</text>
</comment>
<keyword evidence="3 10" id="KW-0813">Transport</keyword>
<reference evidence="15" key="1">
    <citation type="submission" date="2017-09" db="EMBL/GenBank/DDBJ databases">
        <title>Depth-based differentiation of microbial function through sediment-hosted aquifers and enrichment of novel symbionts in the deep terrestrial subsurface.</title>
        <authorList>
            <person name="Probst A.J."/>
            <person name="Ladd B."/>
            <person name="Jarett J.K."/>
            <person name="Geller-Mcgrath D.E."/>
            <person name="Sieber C.M.K."/>
            <person name="Emerson J.B."/>
            <person name="Anantharaman K."/>
            <person name="Thomas B.C."/>
            <person name="Malmstrom R."/>
            <person name="Stieglmeier M."/>
            <person name="Klingl A."/>
            <person name="Woyke T."/>
            <person name="Ryan C.M."/>
            <person name="Banfield J.F."/>
        </authorList>
    </citation>
    <scope>NUCLEOTIDE SEQUENCE [LARGE SCALE GENOMIC DNA]</scope>
</reference>
<evidence type="ECO:0000256" key="5">
    <source>
        <dbReference type="ARBA" id="ARBA00022927"/>
    </source>
</evidence>
<dbReference type="Gene3D" id="1.10.3370.10">
    <property type="entry name" value="SecY subunit domain"/>
    <property type="match status" value="1"/>
</dbReference>
<dbReference type="GO" id="GO:0005886">
    <property type="term" value="C:plasma membrane"/>
    <property type="evidence" value="ECO:0007669"/>
    <property type="project" value="UniProtKB-SubCell"/>
</dbReference>